<dbReference type="STRING" id="51031.W2SZ08"/>
<dbReference type="Pfam" id="PF12752">
    <property type="entry name" value="SUZ"/>
    <property type="match status" value="1"/>
</dbReference>
<dbReference type="PROSITE" id="PS51673">
    <property type="entry name" value="SUZ"/>
    <property type="match status" value="1"/>
</dbReference>
<dbReference type="OrthoDB" id="5373615at2759"/>
<dbReference type="OMA" id="DRIMGPE"/>
<keyword evidence="4" id="KW-1185">Reference proteome</keyword>
<gene>
    <name evidence="3" type="ORF">NECAME_12605</name>
</gene>
<dbReference type="AlphaFoldDB" id="W2SZ08"/>
<dbReference type="InterPro" id="IPR024771">
    <property type="entry name" value="SUZ"/>
</dbReference>
<evidence type="ECO:0000313" key="3">
    <source>
        <dbReference type="EMBL" id="ETN74935.1"/>
    </source>
</evidence>
<proteinExistence type="predicted"/>
<feature type="compositionally biased region" description="Basic residues" evidence="1">
    <location>
        <begin position="428"/>
        <end position="442"/>
    </location>
</feature>
<feature type="region of interest" description="Disordered" evidence="1">
    <location>
        <begin position="49"/>
        <end position="90"/>
    </location>
</feature>
<reference evidence="4" key="1">
    <citation type="journal article" date="2014" name="Nat. Genet.">
        <title>Genome of the human hookworm Necator americanus.</title>
        <authorList>
            <person name="Tang Y.T."/>
            <person name="Gao X."/>
            <person name="Rosa B.A."/>
            <person name="Abubucker S."/>
            <person name="Hallsworth-Pepin K."/>
            <person name="Martin J."/>
            <person name="Tyagi R."/>
            <person name="Heizer E."/>
            <person name="Zhang X."/>
            <person name="Bhonagiri-Palsikar V."/>
            <person name="Minx P."/>
            <person name="Warren W.C."/>
            <person name="Wang Q."/>
            <person name="Zhan B."/>
            <person name="Hotez P.J."/>
            <person name="Sternberg P.W."/>
            <person name="Dougall A."/>
            <person name="Gaze S.T."/>
            <person name="Mulvenna J."/>
            <person name="Sotillo J."/>
            <person name="Ranganathan S."/>
            <person name="Rabelo E.M."/>
            <person name="Wilson R.K."/>
            <person name="Felgner P.L."/>
            <person name="Bethony J."/>
            <person name="Hawdon J.M."/>
            <person name="Gasser R.B."/>
            <person name="Loukas A."/>
            <person name="Mitreva M."/>
        </authorList>
    </citation>
    <scope>NUCLEOTIDE SEQUENCE [LARGE SCALE GENOMIC DNA]</scope>
</reference>
<organism evidence="3 4">
    <name type="scientific">Necator americanus</name>
    <name type="common">Human hookworm</name>
    <dbReference type="NCBI Taxonomy" id="51031"/>
    <lineage>
        <taxon>Eukaryota</taxon>
        <taxon>Metazoa</taxon>
        <taxon>Ecdysozoa</taxon>
        <taxon>Nematoda</taxon>
        <taxon>Chromadorea</taxon>
        <taxon>Rhabditida</taxon>
        <taxon>Rhabditina</taxon>
        <taxon>Rhabditomorpha</taxon>
        <taxon>Strongyloidea</taxon>
        <taxon>Ancylostomatidae</taxon>
        <taxon>Bunostominae</taxon>
        <taxon>Necator</taxon>
    </lineage>
</organism>
<evidence type="ECO:0000313" key="4">
    <source>
        <dbReference type="Proteomes" id="UP000053676"/>
    </source>
</evidence>
<protein>
    <recommendedName>
        <fullName evidence="2">SUZ domain-containing protein</fullName>
    </recommendedName>
</protein>
<dbReference type="EMBL" id="KI660324">
    <property type="protein sequence ID" value="ETN74935.1"/>
    <property type="molecule type" value="Genomic_DNA"/>
</dbReference>
<name>W2SZ08_NECAM</name>
<dbReference type="KEGG" id="nai:NECAME_12605"/>
<evidence type="ECO:0000259" key="2">
    <source>
        <dbReference type="PROSITE" id="PS51673"/>
    </source>
</evidence>
<feature type="compositionally biased region" description="Basic and acidic residues" evidence="1">
    <location>
        <begin position="50"/>
        <end position="68"/>
    </location>
</feature>
<sequence>MSTVDPALPGSADSSPGDVAEDWENDGASESMEKQLSERFKQVRILQRAQADKEARKEKAAKCQEEARLNPSLIPSPSVIPAGPGGAPPAPVRILRRPESSEKIREEKFQAQRAKAEEAARNQLTPEQKEALYVKARDRIMGPEYKPDNTQYAVFGCTNFGLRLSWRSNIKIGKDKRCKSPEQIRVPRFTDLPLAGTITGPSLDGALGGPIMIASMGNVQGVTPQSSITTTMQQKQQTSQQKPASLLSMSNPPVGLPIQQTNTIGQPVDVIGQQQSCMVTSPPPSQQPMNAYPQYVIAQPQQHIPYAMAIGTKQTMVPPYIDTTRPPPAMALPSMAVNPQIALSSTGMAVAPPPGMRQAYYNPQNVVPNPAQYQLRHGLPQQQQQHQSGLPYGPNVMSIYPPGTLTAAIRGAAEPSCSAPVVVGNTQHQRKGRRSRNKRENQ</sequence>
<evidence type="ECO:0000256" key="1">
    <source>
        <dbReference type="SAM" id="MobiDB-lite"/>
    </source>
</evidence>
<dbReference type="Proteomes" id="UP000053676">
    <property type="component" value="Unassembled WGS sequence"/>
</dbReference>
<feature type="region of interest" description="Disordered" evidence="1">
    <location>
        <begin position="1"/>
        <end position="36"/>
    </location>
</feature>
<accession>W2SZ08</accession>
<feature type="region of interest" description="Disordered" evidence="1">
    <location>
        <begin position="415"/>
        <end position="442"/>
    </location>
</feature>
<feature type="domain" description="SUZ" evidence="2">
    <location>
        <begin position="69"/>
        <end position="145"/>
    </location>
</feature>